<dbReference type="RefSeq" id="WP_008020723.1">
    <property type="nucleotide sequence ID" value="NZ_BAABZH010000001.1"/>
</dbReference>
<proteinExistence type="predicted"/>
<evidence type="ECO:0000313" key="1">
    <source>
        <dbReference type="EMBL" id="OUQ73569.1"/>
    </source>
</evidence>
<dbReference type="AlphaFoldDB" id="A0A1Y4VTV4"/>
<sequence>MKSIHLILSIVVALLTGACDAQQDPYYGNSEVKIPQIDPDWNLKLIPNRSGQYWKVFVYKDLKYNALFTRSLGWNGGDGVFTTGLPDGNIFWSFNDSFYGVVNENRSRGNCSFPRNSIMVQTSGEKDENLVWLADYVQTNDPNADRYYQVRTHIRHPKATLSEDKIQAGEIDQDYLYWAGDATIYNNQMQMLWGAVDNTDENNLMRRFGTCLVTYSLEGKPGDDTYMKLISRNDDFNDHTLGYGDTMWEDEDGHTYLYTTSNYKVAVARTATHDLSSQWEYYVADPQGNFSWTTEYPSTQDAEYSTIIPLESGCSMPWVFKKGDTYYMIGQSIWFGRDVLMFRSKHPYGPFVDQKTLFTLPEFLDKIGEQRYQHVYMVNIHPALSRTGELVFSTNTDCSSFWDNFNAPGSADFYRPYFYRVFNWESVYDNDAPLE</sequence>
<reference evidence="2" key="1">
    <citation type="submission" date="2017-04" db="EMBL/GenBank/DDBJ databases">
        <title>Function of individual gut microbiota members based on whole genome sequencing of pure cultures obtained from chicken caecum.</title>
        <authorList>
            <person name="Medvecky M."/>
            <person name="Cejkova D."/>
            <person name="Polansky O."/>
            <person name="Karasova D."/>
            <person name="Kubasova T."/>
            <person name="Cizek A."/>
            <person name="Rychlik I."/>
        </authorList>
    </citation>
    <scope>NUCLEOTIDE SEQUENCE [LARGE SCALE GENOMIC DNA]</scope>
    <source>
        <strain evidence="2">An109</strain>
    </source>
</reference>
<name>A0A1Y4VTV4_9BACE</name>
<gene>
    <name evidence="1" type="ORF">B5E52_03380</name>
</gene>
<dbReference type="InterPro" id="IPR023296">
    <property type="entry name" value="Glyco_hydro_beta-prop_sf"/>
</dbReference>
<dbReference type="Gene3D" id="2.115.10.20">
    <property type="entry name" value="Glycosyl hydrolase domain, family 43"/>
    <property type="match status" value="1"/>
</dbReference>
<dbReference type="SUPFAM" id="SSF75005">
    <property type="entry name" value="Arabinanase/levansucrase/invertase"/>
    <property type="match status" value="1"/>
</dbReference>
<comment type="caution">
    <text evidence="1">The sequence shown here is derived from an EMBL/GenBank/DDBJ whole genome shotgun (WGS) entry which is preliminary data.</text>
</comment>
<dbReference type="Pfam" id="PF16396">
    <property type="entry name" value="DUF5005"/>
    <property type="match status" value="1"/>
</dbReference>
<accession>A0A1Y4VTV4</accession>
<evidence type="ECO:0000313" key="2">
    <source>
        <dbReference type="Proteomes" id="UP000196036"/>
    </source>
</evidence>
<dbReference type="InterPro" id="IPR032169">
    <property type="entry name" value="DUF5005"/>
</dbReference>
<organism evidence="1 2">
    <name type="scientific">Bacteroides xylanisolvens</name>
    <dbReference type="NCBI Taxonomy" id="371601"/>
    <lineage>
        <taxon>Bacteria</taxon>
        <taxon>Pseudomonadati</taxon>
        <taxon>Bacteroidota</taxon>
        <taxon>Bacteroidia</taxon>
        <taxon>Bacteroidales</taxon>
        <taxon>Bacteroidaceae</taxon>
        <taxon>Bacteroides</taxon>
    </lineage>
</organism>
<dbReference type="Proteomes" id="UP000196036">
    <property type="component" value="Unassembled WGS sequence"/>
</dbReference>
<dbReference type="EMBL" id="NFLW01000004">
    <property type="protein sequence ID" value="OUQ73569.1"/>
    <property type="molecule type" value="Genomic_DNA"/>
</dbReference>
<dbReference type="PROSITE" id="PS51257">
    <property type="entry name" value="PROKAR_LIPOPROTEIN"/>
    <property type="match status" value="1"/>
</dbReference>
<protein>
    <submittedName>
        <fullName evidence="1">DUF5005 domain-containing protein</fullName>
    </submittedName>
</protein>